<protein>
    <submittedName>
        <fullName evidence="1">Uncharacterized protein</fullName>
    </submittedName>
</protein>
<evidence type="ECO:0000313" key="2">
    <source>
        <dbReference type="Proteomes" id="UP001384579"/>
    </source>
</evidence>
<keyword evidence="2" id="KW-1185">Reference proteome</keyword>
<dbReference type="EMBL" id="JBBLXS010000469">
    <property type="protein sequence ID" value="MEK0187926.1"/>
    <property type="molecule type" value="Genomic_DNA"/>
</dbReference>
<proteinExistence type="predicted"/>
<reference evidence="1 2" key="1">
    <citation type="journal article" date="2020" name="Harmful Algae">
        <title>Molecular and morphological characterization of a novel dihydroanatoxin-a producing Microcoleus species (cyanobacteria) from the Russian River, California, USA.</title>
        <authorList>
            <person name="Conklin K.Y."/>
            <person name="Stancheva R."/>
            <person name="Otten T.G."/>
            <person name="Fadness R."/>
            <person name="Boyer G.L."/>
            <person name="Read B."/>
            <person name="Zhang X."/>
            <person name="Sheath R.G."/>
        </authorList>
    </citation>
    <scope>NUCLEOTIDE SEQUENCE [LARGE SCALE GENOMIC DNA]</scope>
    <source>
        <strain evidence="1 2">PTRS2</strain>
    </source>
</reference>
<dbReference type="Proteomes" id="UP001384579">
    <property type="component" value="Unassembled WGS sequence"/>
</dbReference>
<evidence type="ECO:0000313" key="1">
    <source>
        <dbReference type="EMBL" id="MEK0187926.1"/>
    </source>
</evidence>
<sequence length="97" mass="11359">MLKTDTTLHLEADLVKNNWEFTEVWIDPNLSPPYLLLLLSDAEGNCRIYDPAEHYKIVFSSQSYDEAQYWLLEDEYEPIEGRLRVSELISESPNHAQ</sequence>
<name>A0ABU8YUH6_9CYAN</name>
<comment type="caution">
    <text evidence="1">The sequence shown here is derived from an EMBL/GenBank/DDBJ whole genome shotgun (WGS) entry which is preliminary data.</text>
</comment>
<organism evidence="1 2">
    <name type="scientific">Microcoleus anatoxicus PTRS2</name>
    <dbReference type="NCBI Taxonomy" id="2705321"/>
    <lineage>
        <taxon>Bacteria</taxon>
        <taxon>Bacillati</taxon>
        <taxon>Cyanobacteriota</taxon>
        <taxon>Cyanophyceae</taxon>
        <taxon>Oscillatoriophycideae</taxon>
        <taxon>Oscillatoriales</taxon>
        <taxon>Microcoleaceae</taxon>
        <taxon>Microcoleus</taxon>
        <taxon>Microcoleus anatoxicus</taxon>
    </lineage>
</organism>
<accession>A0ABU8YUH6</accession>
<gene>
    <name evidence="1" type="ORF">WMG39_24245</name>
</gene>